<dbReference type="InterPro" id="IPR050627">
    <property type="entry name" value="Nitroreductase/BluB"/>
</dbReference>
<feature type="domain" description="Nitroreductase" evidence="1">
    <location>
        <begin position="60"/>
        <end position="111"/>
    </location>
</feature>
<dbReference type="CDD" id="cd02150">
    <property type="entry name" value="nitroreductase"/>
    <property type="match status" value="1"/>
</dbReference>
<accession>A0A379MTL9</accession>
<dbReference type="GO" id="GO:0016491">
    <property type="term" value="F:oxidoreductase activity"/>
    <property type="evidence" value="ECO:0007669"/>
    <property type="project" value="UniProtKB-KW"/>
</dbReference>
<dbReference type="Pfam" id="PF00881">
    <property type="entry name" value="Nitroreductase"/>
    <property type="match status" value="2"/>
</dbReference>
<dbReference type="AlphaFoldDB" id="A0A379MTL9"/>
<proteinExistence type="predicted"/>
<dbReference type="STRING" id="880526.GCA_000427365_01579"/>
<dbReference type="Gene3D" id="3.40.109.10">
    <property type="entry name" value="NADH Oxidase"/>
    <property type="match status" value="1"/>
</dbReference>
<keyword evidence="2" id="KW-0560">Oxidoreductase</keyword>
<reference evidence="2 3" key="1">
    <citation type="submission" date="2018-06" db="EMBL/GenBank/DDBJ databases">
        <authorList>
            <consortium name="Pathogen Informatics"/>
            <person name="Doyle S."/>
        </authorList>
    </citation>
    <scope>NUCLEOTIDE SEQUENCE [LARGE SCALE GENOMIC DNA]</scope>
    <source>
        <strain evidence="2 3">NCTC11190</strain>
    </source>
</reference>
<dbReference type="InterPro" id="IPR000415">
    <property type="entry name" value="Nitroreductase-like"/>
</dbReference>
<dbReference type="PANTHER" id="PTHR23026">
    <property type="entry name" value="NADPH NITROREDUCTASE"/>
    <property type="match status" value="1"/>
</dbReference>
<dbReference type="InterPro" id="IPR029479">
    <property type="entry name" value="Nitroreductase"/>
</dbReference>
<evidence type="ECO:0000313" key="2">
    <source>
        <dbReference type="EMBL" id="SUE34998.1"/>
    </source>
</evidence>
<dbReference type="Proteomes" id="UP000255233">
    <property type="component" value="Unassembled WGS sequence"/>
</dbReference>
<evidence type="ECO:0000313" key="3">
    <source>
        <dbReference type="Proteomes" id="UP000255233"/>
    </source>
</evidence>
<name>A0A379MTL9_9BACT</name>
<feature type="domain" description="Nitroreductase" evidence="1">
    <location>
        <begin position="141"/>
        <end position="197"/>
    </location>
</feature>
<dbReference type="EC" id="1.-.-.-" evidence="2"/>
<keyword evidence="3" id="KW-1185">Reference proteome</keyword>
<sequence length="218" mass="24015">MNLSGEILTLPQQREKGYTIMKRITDLIVLAAMAAGMAACGKTTNTDMEKKTNPTLETIALRRSVRHYTERAVPQDTVELLLRAAMAAPSSKDRRPWHFIVVNDRSTLDTLSTRLPFASMLARVPQALVVCGDSGLSESWYLDCSAATQNFLLAAQAMGLAAVWTGVYPNADRIVTVQEELALPPTIMPLAVVPFGYANGTEQPKDKFDASRIHHNKW</sequence>
<organism evidence="2 3">
    <name type="scientific">Rikenella microfusus</name>
    <dbReference type="NCBI Taxonomy" id="28139"/>
    <lineage>
        <taxon>Bacteria</taxon>
        <taxon>Pseudomonadati</taxon>
        <taxon>Bacteroidota</taxon>
        <taxon>Bacteroidia</taxon>
        <taxon>Bacteroidales</taxon>
        <taxon>Rikenellaceae</taxon>
        <taxon>Rikenella</taxon>
    </lineage>
</organism>
<evidence type="ECO:0000259" key="1">
    <source>
        <dbReference type="Pfam" id="PF00881"/>
    </source>
</evidence>
<gene>
    <name evidence="2" type="primary">nfsA</name>
    <name evidence="2" type="ORF">NCTC11190_02240</name>
</gene>
<dbReference type="SUPFAM" id="SSF55469">
    <property type="entry name" value="FMN-dependent nitroreductase-like"/>
    <property type="match status" value="1"/>
</dbReference>
<dbReference type="EMBL" id="UGVL01000001">
    <property type="protein sequence ID" value="SUE34998.1"/>
    <property type="molecule type" value="Genomic_DNA"/>
</dbReference>
<dbReference type="PANTHER" id="PTHR23026:SF123">
    <property type="entry name" value="NAD(P)H NITROREDUCTASE RV3131-RELATED"/>
    <property type="match status" value="1"/>
</dbReference>
<protein>
    <submittedName>
        <fullName evidence="2">Oxygen-insensitive NADPH nitroreductase</fullName>
        <ecNumber evidence="2">1.-.-.-</ecNumber>
    </submittedName>
</protein>